<organism evidence="5 6">
    <name type="scientific">Halomonas salipaludis</name>
    <dbReference type="NCBI Taxonomy" id="2032625"/>
    <lineage>
        <taxon>Bacteria</taxon>
        <taxon>Pseudomonadati</taxon>
        <taxon>Pseudomonadota</taxon>
        <taxon>Gammaproteobacteria</taxon>
        <taxon>Oceanospirillales</taxon>
        <taxon>Halomonadaceae</taxon>
        <taxon>Halomonas</taxon>
    </lineage>
</organism>
<proteinExistence type="predicted"/>
<dbReference type="AlphaFoldDB" id="A0A2A2F0G5"/>
<accession>A0A2A2F0G5</accession>
<keyword evidence="3" id="KW-0732">Signal</keyword>
<keyword evidence="4" id="KW-0653">Protein transport</keyword>
<comment type="subunit">
    <text evidence="1">Monomer.</text>
</comment>
<dbReference type="InterPro" id="IPR004564">
    <property type="entry name" value="OM_lipoprot_carrier_LolA-like"/>
</dbReference>
<gene>
    <name evidence="5" type="ORF">CK498_05140</name>
</gene>
<comment type="caution">
    <text evidence="5">The sequence shown here is derived from an EMBL/GenBank/DDBJ whole genome shotgun (WGS) entry which is preliminary data.</text>
</comment>
<dbReference type="SUPFAM" id="SSF89392">
    <property type="entry name" value="Prokaryotic lipoproteins and lipoprotein localization factors"/>
    <property type="match status" value="1"/>
</dbReference>
<dbReference type="GO" id="GO:0015031">
    <property type="term" value="P:protein transport"/>
    <property type="evidence" value="ECO:0007669"/>
    <property type="project" value="UniProtKB-KW"/>
</dbReference>
<evidence type="ECO:0000256" key="1">
    <source>
        <dbReference type="ARBA" id="ARBA00011245"/>
    </source>
</evidence>
<evidence type="ECO:0008006" key="7">
    <source>
        <dbReference type="Google" id="ProtNLM"/>
    </source>
</evidence>
<sequence>MCVALCLTAPAALGATPNDAALAERLAAHAPQCGRFEQSRWLADLETQLDSRGHFQRREDGLVWQTIAPVNDRVVLSEDNDDLPRGFQVVAPVFSGLVSGDWRALERHFTIELSGELEEWQANLTPNETAVAERLTQLRVSGSRQVERVELEFTDGDRLDLTLTQTACESLDEGDSRP</sequence>
<dbReference type="InterPro" id="IPR029046">
    <property type="entry name" value="LolA/LolB/LppX"/>
</dbReference>
<reference evidence="5 6" key="1">
    <citation type="submission" date="2017-08" db="EMBL/GenBank/DDBJ databases">
        <title>Halomonas alkalisoli sp. nov., isolated from saline alkaline soil.</title>
        <authorList>
            <person name="Wang D."/>
            <person name="Zhang G."/>
        </authorList>
    </citation>
    <scope>NUCLEOTIDE SEQUENCE [LARGE SCALE GENOMIC DNA]</scope>
    <source>
        <strain evidence="5 6">WRN001</strain>
    </source>
</reference>
<evidence type="ECO:0000256" key="3">
    <source>
        <dbReference type="ARBA" id="ARBA00022729"/>
    </source>
</evidence>
<protein>
    <recommendedName>
        <fullName evidence="7">Outer membrane lipoprotein carrier protein LolA</fullName>
    </recommendedName>
</protein>
<evidence type="ECO:0000256" key="2">
    <source>
        <dbReference type="ARBA" id="ARBA00022448"/>
    </source>
</evidence>
<keyword evidence="2" id="KW-0813">Transport</keyword>
<evidence type="ECO:0000313" key="5">
    <source>
        <dbReference type="EMBL" id="PAU78115.1"/>
    </source>
</evidence>
<evidence type="ECO:0000313" key="6">
    <source>
        <dbReference type="Proteomes" id="UP000217771"/>
    </source>
</evidence>
<dbReference type="Pfam" id="PF19574">
    <property type="entry name" value="LolA_3"/>
    <property type="match status" value="1"/>
</dbReference>
<dbReference type="Proteomes" id="UP000217771">
    <property type="component" value="Unassembled WGS sequence"/>
</dbReference>
<dbReference type="EMBL" id="NSKB01000002">
    <property type="protein sequence ID" value="PAU78115.1"/>
    <property type="molecule type" value="Genomic_DNA"/>
</dbReference>
<keyword evidence="6" id="KW-1185">Reference proteome</keyword>
<name>A0A2A2F0G5_9GAMM</name>
<evidence type="ECO:0000256" key="4">
    <source>
        <dbReference type="ARBA" id="ARBA00022927"/>
    </source>
</evidence>